<proteinExistence type="predicted"/>
<protein>
    <submittedName>
        <fullName evidence="2">Uncharacterized protein</fullName>
    </submittedName>
</protein>
<dbReference type="Proteomes" id="UP000720189">
    <property type="component" value="Unassembled WGS sequence"/>
</dbReference>
<accession>A0A9P9GKZ8</accession>
<reference evidence="2" key="1">
    <citation type="journal article" date="2021" name="Nat. Commun.">
        <title>Genetic determinants of endophytism in the Arabidopsis root mycobiome.</title>
        <authorList>
            <person name="Mesny F."/>
            <person name="Miyauchi S."/>
            <person name="Thiergart T."/>
            <person name="Pickel B."/>
            <person name="Atanasova L."/>
            <person name="Karlsson M."/>
            <person name="Huettel B."/>
            <person name="Barry K.W."/>
            <person name="Haridas S."/>
            <person name="Chen C."/>
            <person name="Bauer D."/>
            <person name="Andreopoulos W."/>
            <person name="Pangilinan J."/>
            <person name="LaButti K."/>
            <person name="Riley R."/>
            <person name="Lipzen A."/>
            <person name="Clum A."/>
            <person name="Drula E."/>
            <person name="Henrissat B."/>
            <person name="Kohler A."/>
            <person name="Grigoriev I.V."/>
            <person name="Martin F.M."/>
            <person name="Hacquard S."/>
        </authorList>
    </citation>
    <scope>NUCLEOTIDE SEQUENCE</scope>
    <source>
        <strain evidence="2">MPI-CAGE-AT-0023</strain>
    </source>
</reference>
<dbReference type="AlphaFoldDB" id="A0A9P9GKZ8"/>
<evidence type="ECO:0000313" key="2">
    <source>
        <dbReference type="EMBL" id="KAH7241081.1"/>
    </source>
</evidence>
<keyword evidence="3" id="KW-1185">Reference proteome</keyword>
<dbReference type="RefSeq" id="XP_046046595.1">
    <property type="nucleotide sequence ID" value="XM_046193483.1"/>
</dbReference>
<dbReference type="EMBL" id="JAGMUX010000013">
    <property type="protein sequence ID" value="KAH7241081.1"/>
    <property type="molecule type" value="Genomic_DNA"/>
</dbReference>
<sequence length="89" mass="9837">MNCRMSIVPSPALSGHFYQHTIKLSAPSQAIPTPRGRKTHYCRTSRTGRPSPINPQLLHLDIPPFKGSRVNVFNPSSILADGASADEWR</sequence>
<dbReference type="GeneID" id="70223437"/>
<feature type="region of interest" description="Disordered" evidence="1">
    <location>
        <begin position="28"/>
        <end position="57"/>
    </location>
</feature>
<evidence type="ECO:0000256" key="1">
    <source>
        <dbReference type="SAM" id="MobiDB-lite"/>
    </source>
</evidence>
<organism evidence="2 3">
    <name type="scientific">Fusarium redolens</name>
    <dbReference type="NCBI Taxonomy" id="48865"/>
    <lineage>
        <taxon>Eukaryota</taxon>
        <taxon>Fungi</taxon>
        <taxon>Dikarya</taxon>
        <taxon>Ascomycota</taxon>
        <taxon>Pezizomycotina</taxon>
        <taxon>Sordariomycetes</taxon>
        <taxon>Hypocreomycetidae</taxon>
        <taxon>Hypocreales</taxon>
        <taxon>Nectriaceae</taxon>
        <taxon>Fusarium</taxon>
        <taxon>Fusarium redolens species complex</taxon>
    </lineage>
</organism>
<name>A0A9P9GKZ8_FUSRE</name>
<gene>
    <name evidence="2" type="ORF">BKA55DRAFT_576467</name>
</gene>
<evidence type="ECO:0000313" key="3">
    <source>
        <dbReference type="Proteomes" id="UP000720189"/>
    </source>
</evidence>
<comment type="caution">
    <text evidence="2">The sequence shown here is derived from an EMBL/GenBank/DDBJ whole genome shotgun (WGS) entry which is preliminary data.</text>
</comment>